<accession>A0ABW0TE29</accession>
<sequence length="277" mass="29900">MALKYRTGLTEDSFKHLLIGPGAIMADFDLDEFDPDDESTWGIPLGATKGGNKFFYDTEYHVAEPDGTLGAIKGMEWLIAANGRIETQLMEMSKRTMNNSMANFNLKTYNARYDLFEHNGEIAPTQYRTIALVAELIGSRDPIIIILENARVTTGVEVDLNNGKDDVVIPTTFEARYDPGAPTKVPVKILYPKLSGGFLTAPEANPAGGDFSNDVSVELTAESGATIYYTTDGSLPTALTGTEYTGAITITTTTTVKAIAVKGSDVSPVSTNIYTIT</sequence>
<evidence type="ECO:0000259" key="1">
    <source>
        <dbReference type="Pfam" id="PF13290"/>
    </source>
</evidence>
<dbReference type="Pfam" id="PF13290">
    <property type="entry name" value="CHB_HEX_C_1"/>
    <property type="match status" value="1"/>
</dbReference>
<evidence type="ECO:0000313" key="2">
    <source>
        <dbReference type="EMBL" id="MFC5587554.1"/>
    </source>
</evidence>
<protein>
    <submittedName>
        <fullName evidence="2">Chitobiase/beta-hexosaminidase C-terminal domain-containing protein</fullName>
    </submittedName>
</protein>
<reference evidence="3" key="1">
    <citation type="journal article" date="2019" name="Int. J. Syst. Evol. Microbiol.">
        <title>The Global Catalogue of Microorganisms (GCM) 10K type strain sequencing project: providing services to taxonomists for standard genome sequencing and annotation.</title>
        <authorList>
            <consortium name="The Broad Institute Genomics Platform"/>
            <consortium name="The Broad Institute Genome Sequencing Center for Infectious Disease"/>
            <person name="Wu L."/>
            <person name="Ma J."/>
        </authorList>
    </citation>
    <scope>NUCLEOTIDE SEQUENCE [LARGE SCALE GENOMIC DNA]</scope>
    <source>
        <strain evidence="3">CGMCC 4.1434</strain>
    </source>
</reference>
<evidence type="ECO:0000313" key="3">
    <source>
        <dbReference type="Proteomes" id="UP001596109"/>
    </source>
</evidence>
<name>A0ABW0TE29_9BACL</name>
<comment type="caution">
    <text evidence="2">The sequence shown here is derived from an EMBL/GenBank/DDBJ whole genome shotgun (WGS) entry which is preliminary data.</text>
</comment>
<gene>
    <name evidence="2" type="ORF">ACFPRA_01355</name>
</gene>
<proteinExistence type="predicted"/>
<dbReference type="RefSeq" id="WP_381429669.1">
    <property type="nucleotide sequence ID" value="NZ_JBHSNO010000001.1"/>
</dbReference>
<dbReference type="Proteomes" id="UP001596109">
    <property type="component" value="Unassembled WGS sequence"/>
</dbReference>
<keyword evidence="3" id="KW-1185">Reference proteome</keyword>
<dbReference type="EMBL" id="JBHSNO010000001">
    <property type="protein sequence ID" value="MFC5587554.1"/>
    <property type="molecule type" value="Genomic_DNA"/>
</dbReference>
<dbReference type="InterPro" id="IPR059177">
    <property type="entry name" value="GH29D-like_dom"/>
</dbReference>
<organism evidence="2 3">
    <name type="scientific">Sporosarcina soli</name>
    <dbReference type="NCBI Taxonomy" id="334736"/>
    <lineage>
        <taxon>Bacteria</taxon>
        <taxon>Bacillati</taxon>
        <taxon>Bacillota</taxon>
        <taxon>Bacilli</taxon>
        <taxon>Bacillales</taxon>
        <taxon>Caryophanaceae</taxon>
        <taxon>Sporosarcina</taxon>
    </lineage>
</organism>
<feature type="domain" description="GH29D-like beta-sandwich" evidence="1">
    <location>
        <begin position="206"/>
        <end position="266"/>
    </location>
</feature>